<evidence type="ECO:0000259" key="6">
    <source>
        <dbReference type="Pfam" id="PF02826"/>
    </source>
</evidence>
<dbReference type="SUPFAM" id="SSF51735">
    <property type="entry name" value="NAD(P)-binding Rossmann-fold domains"/>
    <property type="match status" value="1"/>
</dbReference>
<dbReference type="GO" id="GO:0016616">
    <property type="term" value="F:oxidoreductase activity, acting on the CH-OH group of donors, NAD or NADP as acceptor"/>
    <property type="evidence" value="ECO:0007669"/>
    <property type="project" value="InterPro"/>
</dbReference>
<evidence type="ECO:0000313" key="8">
    <source>
        <dbReference type="Proteomes" id="UP000092573"/>
    </source>
</evidence>
<dbReference type="InterPro" id="IPR036291">
    <property type="entry name" value="NAD(P)-bd_dom_sf"/>
</dbReference>
<comment type="similarity">
    <text evidence="1 4">Belongs to the D-isomer specific 2-hydroxyacid dehydrogenase family.</text>
</comment>
<organism evidence="7 8">
    <name type="scientific">Paenibacillus yonginensis</name>
    <dbReference type="NCBI Taxonomy" id="1462996"/>
    <lineage>
        <taxon>Bacteria</taxon>
        <taxon>Bacillati</taxon>
        <taxon>Bacillota</taxon>
        <taxon>Bacilli</taxon>
        <taxon>Bacillales</taxon>
        <taxon>Paenibacillaceae</taxon>
        <taxon>Paenibacillus</taxon>
    </lineage>
</organism>
<evidence type="ECO:0000256" key="3">
    <source>
        <dbReference type="ARBA" id="ARBA00023027"/>
    </source>
</evidence>
<dbReference type="InterPro" id="IPR050857">
    <property type="entry name" value="D-2-hydroxyacid_DH"/>
</dbReference>
<dbReference type="AlphaFoldDB" id="A0A1B1MYG6"/>
<dbReference type="PANTHER" id="PTHR42789">
    <property type="entry name" value="D-ISOMER SPECIFIC 2-HYDROXYACID DEHYDROGENASE FAMILY PROTEIN (AFU_ORTHOLOGUE AFUA_6G10090)"/>
    <property type="match status" value="1"/>
</dbReference>
<proteinExistence type="inferred from homology"/>
<dbReference type="STRING" id="1462996.AWM70_06100"/>
<dbReference type="EMBL" id="CP014167">
    <property type="protein sequence ID" value="ANS74206.1"/>
    <property type="molecule type" value="Genomic_DNA"/>
</dbReference>
<feature type="domain" description="D-isomer specific 2-hydroxyacid dehydrogenase catalytic" evidence="5">
    <location>
        <begin position="21"/>
        <end position="318"/>
    </location>
</feature>
<keyword evidence="8" id="KW-1185">Reference proteome</keyword>
<keyword evidence="3" id="KW-0520">NAD</keyword>
<accession>A0A1B1MYG6</accession>
<dbReference type="Proteomes" id="UP000092573">
    <property type="component" value="Chromosome"/>
</dbReference>
<dbReference type="InterPro" id="IPR006140">
    <property type="entry name" value="D-isomer_DH_NAD-bd"/>
</dbReference>
<evidence type="ECO:0000256" key="4">
    <source>
        <dbReference type="RuleBase" id="RU003719"/>
    </source>
</evidence>
<dbReference type="InterPro" id="IPR006139">
    <property type="entry name" value="D-isomer_2_OHA_DH_cat_dom"/>
</dbReference>
<dbReference type="GO" id="GO:0051287">
    <property type="term" value="F:NAD binding"/>
    <property type="evidence" value="ECO:0007669"/>
    <property type="project" value="InterPro"/>
</dbReference>
<dbReference type="Pfam" id="PF00389">
    <property type="entry name" value="2-Hacid_dh"/>
    <property type="match status" value="1"/>
</dbReference>
<dbReference type="RefSeq" id="WP_068694803.1">
    <property type="nucleotide sequence ID" value="NZ_CP014167.1"/>
</dbReference>
<evidence type="ECO:0000313" key="7">
    <source>
        <dbReference type="EMBL" id="ANS74206.1"/>
    </source>
</evidence>
<dbReference type="PANTHER" id="PTHR42789:SF1">
    <property type="entry name" value="D-ISOMER SPECIFIC 2-HYDROXYACID DEHYDROGENASE FAMILY PROTEIN (AFU_ORTHOLOGUE AFUA_6G10090)"/>
    <property type="match status" value="1"/>
</dbReference>
<dbReference type="FunFam" id="3.40.50.720:FF:000203">
    <property type="entry name" value="D-3-phosphoglycerate dehydrogenase (SerA)"/>
    <property type="match status" value="1"/>
</dbReference>
<reference evidence="7 8" key="1">
    <citation type="submission" date="2016-01" db="EMBL/GenBank/DDBJ databases">
        <title>Complete Genome Sequence of Paenibacillus yonginensis DCY84, a novel Plant Growth-Promoting Bacteria with Elicitation of Induced Systemic Resistance.</title>
        <authorList>
            <person name="Kim Y.J."/>
            <person name="Yang D.C."/>
            <person name="Sukweenadhi J."/>
        </authorList>
    </citation>
    <scope>NUCLEOTIDE SEQUENCE [LARGE SCALE GENOMIC DNA]</scope>
    <source>
        <strain evidence="7 8">DCY84</strain>
    </source>
</reference>
<keyword evidence="2 4" id="KW-0560">Oxidoreductase</keyword>
<dbReference type="OrthoDB" id="9805416at2"/>
<dbReference type="Gene3D" id="3.40.50.720">
    <property type="entry name" value="NAD(P)-binding Rossmann-like Domain"/>
    <property type="match status" value="2"/>
</dbReference>
<name>A0A1B1MYG6_9BACL</name>
<evidence type="ECO:0000256" key="2">
    <source>
        <dbReference type="ARBA" id="ARBA00023002"/>
    </source>
</evidence>
<sequence>MSNRIKCAVLDDYQKVAEQMADWSLLRDQVEVTFFQQHIEGEAEAARLLQHFEIIVIMRERTPFRASLLARLPKLKLLVTTGMRNASVDMAAAAAQGIVVCGTGGYSEPPVELAWALILGLARNLVREHQAVQTNGPWQQTIGRDLFGSTLGLIGLGKIGSRMALIAQAFGMKVVAWSQNLTAEQAEASGARLAASLEELLQESDFVSIHLVLSDRTRGLIGASELKQMRRSAYLINTSRASIVDQKALLNALEQGAIAGAGLDVYETEPLPLDDELRTLPNVLLAPHLGYVTYRNYETYYRDAVEDIAAFLAGQPVRQLG</sequence>
<protein>
    <submittedName>
        <fullName evidence="7">Hydroxyacid dehydrogenase</fullName>
    </submittedName>
</protein>
<dbReference type="Pfam" id="PF02826">
    <property type="entry name" value="2-Hacid_dh_C"/>
    <property type="match status" value="1"/>
</dbReference>
<gene>
    <name evidence="7" type="ORF">AWM70_06100</name>
</gene>
<dbReference type="KEGG" id="pyg:AWM70_06100"/>
<feature type="domain" description="D-isomer specific 2-hydroxyacid dehydrogenase NAD-binding" evidence="6">
    <location>
        <begin position="116"/>
        <end position="290"/>
    </location>
</feature>
<dbReference type="CDD" id="cd12169">
    <property type="entry name" value="PGDH_like_1"/>
    <property type="match status" value="1"/>
</dbReference>
<dbReference type="SUPFAM" id="SSF52283">
    <property type="entry name" value="Formate/glycerate dehydrogenase catalytic domain-like"/>
    <property type="match status" value="1"/>
</dbReference>
<evidence type="ECO:0000256" key="1">
    <source>
        <dbReference type="ARBA" id="ARBA00005854"/>
    </source>
</evidence>
<evidence type="ECO:0000259" key="5">
    <source>
        <dbReference type="Pfam" id="PF00389"/>
    </source>
</evidence>